<comment type="caution">
    <text evidence="3">The sequence shown here is derived from an EMBL/GenBank/DDBJ whole genome shotgun (WGS) entry which is preliminary data.</text>
</comment>
<dbReference type="InterPro" id="IPR010982">
    <property type="entry name" value="Lambda_DNA-bd_dom_sf"/>
</dbReference>
<proteinExistence type="predicted"/>
<dbReference type="CDD" id="cd00093">
    <property type="entry name" value="HTH_XRE"/>
    <property type="match status" value="1"/>
</dbReference>
<evidence type="ECO:0000313" key="3">
    <source>
        <dbReference type="EMBL" id="GID73730.1"/>
    </source>
</evidence>
<name>A0ABQ3Y181_9ACTN</name>
<accession>A0ABQ3Y181</accession>
<dbReference type="Pfam" id="PF13560">
    <property type="entry name" value="HTH_31"/>
    <property type="match status" value="1"/>
</dbReference>
<organism evidence="3 4">
    <name type="scientific">Paractinoplanes deccanensis</name>
    <dbReference type="NCBI Taxonomy" id="113561"/>
    <lineage>
        <taxon>Bacteria</taxon>
        <taxon>Bacillati</taxon>
        <taxon>Actinomycetota</taxon>
        <taxon>Actinomycetes</taxon>
        <taxon>Micromonosporales</taxon>
        <taxon>Micromonosporaceae</taxon>
        <taxon>Paractinoplanes</taxon>
    </lineage>
</organism>
<feature type="region of interest" description="Disordered" evidence="1">
    <location>
        <begin position="272"/>
        <end position="294"/>
    </location>
</feature>
<dbReference type="Proteomes" id="UP000609879">
    <property type="component" value="Unassembled WGS sequence"/>
</dbReference>
<evidence type="ECO:0000256" key="1">
    <source>
        <dbReference type="SAM" id="MobiDB-lite"/>
    </source>
</evidence>
<protein>
    <recommendedName>
        <fullName evidence="2">HTH cro/C1-type domain-containing protein</fullName>
    </recommendedName>
</protein>
<keyword evidence="4" id="KW-1185">Reference proteome</keyword>
<dbReference type="PROSITE" id="PS50943">
    <property type="entry name" value="HTH_CROC1"/>
    <property type="match status" value="1"/>
</dbReference>
<dbReference type="InterPro" id="IPR001387">
    <property type="entry name" value="Cro/C1-type_HTH"/>
</dbReference>
<dbReference type="SUPFAM" id="SSF47413">
    <property type="entry name" value="lambda repressor-like DNA-binding domains"/>
    <property type="match status" value="1"/>
</dbReference>
<dbReference type="Gene3D" id="1.10.260.40">
    <property type="entry name" value="lambda repressor-like DNA-binding domains"/>
    <property type="match status" value="1"/>
</dbReference>
<gene>
    <name evidence="3" type="ORF">Ade02nite_23710</name>
</gene>
<sequence>MSALDPGSATAFFAADASPRGGEVVTKSDVVPNELFWDARMRAGLSRPAVADLANQQSVMATCEHEPLTENYIGRIEQGRIGGGMCPERRSALCRTLGVDDPASIGLISERRRPTRSAACRPRAGEPGAVPDGEQVREAFRVLGVRLAAARKAEELTQQKLAAKIPYSRSTVANVEMGRHEIARAFWEHVDPVVRARGVLLAAYDEASALSRQVRALEELRRGGADSPQDAAGLPERGASSAGHPATSGPVAAVAGAVTLTVTPTAAGGVRIVIETGPPDDPGADVGSDGEGARVLPLVAPARRGARRGRRLA</sequence>
<feature type="region of interest" description="Disordered" evidence="1">
    <location>
        <begin position="221"/>
        <end position="248"/>
    </location>
</feature>
<dbReference type="EMBL" id="BOMI01000037">
    <property type="protein sequence ID" value="GID73730.1"/>
    <property type="molecule type" value="Genomic_DNA"/>
</dbReference>
<feature type="domain" description="HTH cro/C1-type" evidence="2">
    <location>
        <begin position="147"/>
        <end position="182"/>
    </location>
</feature>
<evidence type="ECO:0000259" key="2">
    <source>
        <dbReference type="PROSITE" id="PS50943"/>
    </source>
</evidence>
<reference evidence="3 4" key="1">
    <citation type="submission" date="2021-01" db="EMBL/GenBank/DDBJ databases">
        <title>Whole genome shotgun sequence of Actinoplanes deccanensis NBRC 13994.</title>
        <authorList>
            <person name="Komaki H."/>
            <person name="Tamura T."/>
        </authorList>
    </citation>
    <scope>NUCLEOTIDE SEQUENCE [LARGE SCALE GENOMIC DNA]</scope>
    <source>
        <strain evidence="3 4">NBRC 13994</strain>
    </source>
</reference>
<evidence type="ECO:0000313" key="4">
    <source>
        <dbReference type="Proteomes" id="UP000609879"/>
    </source>
</evidence>